<evidence type="ECO:0000313" key="1">
    <source>
        <dbReference type="EMBL" id="EKD24688.1"/>
    </source>
</evidence>
<comment type="caution">
    <text evidence="1">The sequence shown here is derived from an EMBL/GenBank/DDBJ whole genome shotgun (WGS) entry which is preliminary data.</text>
</comment>
<dbReference type="EMBL" id="AMFJ01036177">
    <property type="protein sequence ID" value="EKD24688.1"/>
    <property type="molecule type" value="Genomic_DNA"/>
</dbReference>
<dbReference type="InterPro" id="IPR036163">
    <property type="entry name" value="HMA_dom_sf"/>
</dbReference>
<reference evidence="1" key="1">
    <citation type="journal article" date="2012" name="Science">
        <title>Fermentation, hydrogen, and sulfur metabolism in multiple uncultivated bacterial phyla.</title>
        <authorList>
            <person name="Wrighton K.C."/>
            <person name="Thomas B.C."/>
            <person name="Sharon I."/>
            <person name="Miller C.S."/>
            <person name="Castelle C.J."/>
            <person name="VerBerkmoes N.C."/>
            <person name="Wilkins M.J."/>
            <person name="Hettich R.L."/>
            <person name="Lipton M.S."/>
            <person name="Williams K.H."/>
            <person name="Long P.E."/>
            <person name="Banfield J.F."/>
        </authorList>
    </citation>
    <scope>NUCLEOTIDE SEQUENCE [LARGE SCALE GENOMIC DNA]</scope>
</reference>
<gene>
    <name evidence="1" type="ORF">ACD_80C00170G0002</name>
</gene>
<protein>
    <recommendedName>
        <fullName evidence="2">HMA domain-containing protein</fullName>
    </recommendedName>
</protein>
<sequence>MATTKVEINCDACVRLIKTLPGIKSVSVSGKTATVEFDEKKVSEQKIKQSIK</sequence>
<evidence type="ECO:0008006" key="2">
    <source>
        <dbReference type="Google" id="ProtNLM"/>
    </source>
</evidence>
<proteinExistence type="predicted"/>
<dbReference type="AlphaFoldDB" id="K1XWB4"/>
<accession>K1XWB4</accession>
<name>K1XWB4_9BACT</name>
<dbReference type="SUPFAM" id="SSF55008">
    <property type="entry name" value="HMA, heavy metal-associated domain"/>
    <property type="match status" value="1"/>
</dbReference>
<organism evidence="1">
    <name type="scientific">uncultured bacterium</name>
    <name type="common">gcode 4</name>
    <dbReference type="NCBI Taxonomy" id="1234023"/>
    <lineage>
        <taxon>Bacteria</taxon>
        <taxon>environmental samples</taxon>
    </lineage>
</organism>
<dbReference type="GO" id="GO:0046872">
    <property type="term" value="F:metal ion binding"/>
    <property type="evidence" value="ECO:0007669"/>
    <property type="project" value="InterPro"/>
</dbReference>
<dbReference type="Gene3D" id="3.30.70.100">
    <property type="match status" value="1"/>
</dbReference>